<feature type="domain" description="Endonuclease YhcR N-terminal" evidence="1">
    <location>
        <begin position="256"/>
        <end position="363"/>
    </location>
</feature>
<protein>
    <submittedName>
        <fullName evidence="2">DUF4493 domain-containing protein</fullName>
    </submittedName>
</protein>
<dbReference type="AlphaFoldDB" id="A0A9D9I8T8"/>
<proteinExistence type="predicted"/>
<reference evidence="2" key="1">
    <citation type="submission" date="2020-10" db="EMBL/GenBank/DDBJ databases">
        <authorList>
            <person name="Gilroy R."/>
        </authorList>
    </citation>
    <scope>NUCLEOTIDE SEQUENCE</scope>
    <source>
        <strain evidence="2">B1-15692</strain>
    </source>
</reference>
<evidence type="ECO:0000259" key="1">
    <source>
        <dbReference type="Pfam" id="PF19886"/>
    </source>
</evidence>
<dbReference type="EMBL" id="JADIMH010000032">
    <property type="protein sequence ID" value="MBO8467293.1"/>
    <property type="molecule type" value="Genomic_DNA"/>
</dbReference>
<dbReference type="Pfam" id="PF19886">
    <property type="entry name" value="DUF6359"/>
    <property type="match status" value="1"/>
</dbReference>
<name>A0A9D9I8T8_9BACT</name>
<dbReference type="Pfam" id="PF14900">
    <property type="entry name" value="DUF4493"/>
    <property type="match status" value="1"/>
</dbReference>
<sequence>MRNEFFRYLAAAALLLPVFAMPVSCSKDHVRDSIEGRIKVSFPEEMYKAALEHFELPDTNDFILDIENSAGESVYSGCYGDSPEIITVPSGSYTVKVRSFDFGRPQFSRPQFGDEQCVVVPADGEMKVKLECRQINSGIRLKISPDFLKAFPEGVLFVSSGEGRLMYGYSEKRIAYFNPGAVSVVLEDGGVSRTLVTRTLRSQEILTLGIYVSDDILEEDPGCLSISIDTARIWNDESYVIGGSDEDKGNTFENALSVNQARASIGDRDVWVCGYITGGDLGKSSISFSPPFASRTNIAISARSTASGREACLSVSLPSGDVRDALNLVDHPENLGRRIYLNGDIVESYFGLTGIKNVSDYVLK</sequence>
<dbReference type="Proteomes" id="UP000823660">
    <property type="component" value="Unassembled WGS sequence"/>
</dbReference>
<accession>A0A9D9I8T8</accession>
<dbReference type="InterPro" id="IPR027840">
    <property type="entry name" value="DUF4493"/>
</dbReference>
<dbReference type="InterPro" id="IPR045939">
    <property type="entry name" value="YhcR_N"/>
</dbReference>
<reference evidence="2" key="2">
    <citation type="journal article" date="2021" name="PeerJ">
        <title>Extensive microbial diversity within the chicken gut microbiome revealed by metagenomics and culture.</title>
        <authorList>
            <person name="Gilroy R."/>
            <person name="Ravi A."/>
            <person name="Getino M."/>
            <person name="Pursley I."/>
            <person name="Horton D.L."/>
            <person name="Alikhan N.F."/>
            <person name="Baker D."/>
            <person name="Gharbi K."/>
            <person name="Hall N."/>
            <person name="Watson M."/>
            <person name="Adriaenssens E.M."/>
            <person name="Foster-Nyarko E."/>
            <person name="Jarju S."/>
            <person name="Secka A."/>
            <person name="Antonio M."/>
            <person name="Oren A."/>
            <person name="Chaudhuri R.R."/>
            <person name="La Ragione R."/>
            <person name="Hildebrand F."/>
            <person name="Pallen M.J."/>
        </authorList>
    </citation>
    <scope>NUCLEOTIDE SEQUENCE</scope>
    <source>
        <strain evidence="2">B1-15692</strain>
    </source>
</reference>
<evidence type="ECO:0000313" key="2">
    <source>
        <dbReference type="EMBL" id="MBO8467293.1"/>
    </source>
</evidence>
<gene>
    <name evidence="2" type="ORF">IAB99_05980</name>
</gene>
<organism evidence="2 3">
    <name type="scientific">Candidatus Cryptobacteroides faecipullorum</name>
    <dbReference type="NCBI Taxonomy" id="2840764"/>
    <lineage>
        <taxon>Bacteria</taxon>
        <taxon>Pseudomonadati</taxon>
        <taxon>Bacteroidota</taxon>
        <taxon>Bacteroidia</taxon>
        <taxon>Bacteroidales</taxon>
        <taxon>Candidatus Cryptobacteroides</taxon>
    </lineage>
</organism>
<comment type="caution">
    <text evidence="2">The sequence shown here is derived from an EMBL/GenBank/DDBJ whole genome shotgun (WGS) entry which is preliminary data.</text>
</comment>
<evidence type="ECO:0000313" key="3">
    <source>
        <dbReference type="Proteomes" id="UP000823660"/>
    </source>
</evidence>